<dbReference type="EMBL" id="PP934186">
    <property type="protein sequence ID" value="XDG30840.1"/>
    <property type="molecule type" value="Genomic_DNA"/>
</dbReference>
<name>A0AB39AJK8_9CAUD</name>
<sequence>MTAREKLQQLQEEIDTLEKEVGDVQEVLSYLRECQRGREESFAHTNKMPDEQEFEFKGVIDGKEISVTLKAGDIEEMLERNPKMDELRQARVKMKKVEDLLGGKE</sequence>
<reference evidence="1" key="1">
    <citation type="submission" date="2024-06" db="EMBL/GenBank/DDBJ databases">
        <authorList>
            <person name="Yang R."/>
        </authorList>
    </citation>
    <scope>NUCLEOTIDE SEQUENCE</scope>
</reference>
<organism evidence="1">
    <name type="scientific">Vibrio phage P018-4</name>
    <dbReference type="NCBI Taxonomy" id="3229728"/>
    <lineage>
        <taxon>Viruses</taxon>
        <taxon>Duplodnaviria</taxon>
        <taxon>Heunggongvirae</taxon>
        <taxon>Uroviricota</taxon>
        <taxon>Caudoviricetes</taxon>
    </lineage>
</organism>
<evidence type="ECO:0000313" key="1">
    <source>
        <dbReference type="EMBL" id="XDG30840.1"/>
    </source>
</evidence>
<protein>
    <submittedName>
        <fullName evidence="1">Uncharacterized protein</fullName>
    </submittedName>
</protein>
<accession>A0AB39AJK8</accession>
<proteinExistence type="predicted"/>